<keyword evidence="8 10" id="KW-0811">Translocation</keyword>
<comment type="function">
    <text evidence="10">Involved in protein export. Participates in an early event of protein translocation.</text>
</comment>
<sequence>MTGILMIIQIVLVIAITILVLLQRSESMGLGAYSSSNNSVFGAGGPMNFLTKATMTLGLLFVLNTLTLVYLYNKQANTSALDNVNIKKIEKTTPTPQVPTVPQTPTK</sequence>
<organism evidence="11 13">
    <name type="scientific">Caminibacter mediatlanticus TB-2</name>
    <dbReference type="NCBI Taxonomy" id="391592"/>
    <lineage>
        <taxon>Bacteria</taxon>
        <taxon>Pseudomonadati</taxon>
        <taxon>Campylobacterota</taxon>
        <taxon>Epsilonproteobacteria</taxon>
        <taxon>Nautiliales</taxon>
        <taxon>Nautiliaceae</taxon>
        <taxon>Caminibacter</taxon>
    </lineage>
</organism>
<dbReference type="GO" id="GO:0015450">
    <property type="term" value="F:protein-transporting ATPase activity"/>
    <property type="evidence" value="ECO:0007669"/>
    <property type="project" value="UniProtKB-UniRule"/>
</dbReference>
<dbReference type="GO" id="GO:0005886">
    <property type="term" value="C:plasma membrane"/>
    <property type="evidence" value="ECO:0007669"/>
    <property type="project" value="UniProtKB-SubCell"/>
</dbReference>
<dbReference type="Pfam" id="PF03840">
    <property type="entry name" value="SecG"/>
    <property type="match status" value="1"/>
</dbReference>
<dbReference type="GO" id="GO:0009306">
    <property type="term" value="P:protein secretion"/>
    <property type="evidence" value="ECO:0007669"/>
    <property type="project" value="UniProtKB-UniRule"/>
</dbReference>
<gene>
    <name evidence="12" type="primary">secG</name>
    <name evidence="11" type="ORF">CMTB2_05342</name>
    <name evidence="12" type="ORF">FE773_00930</name>
</gene>
<dbReference type="Proteomes" id="UP000306825">
    <property type="component" value="Chromosome"/>
</dbReference>
<dbReference type="PRINTS" id="PR01651">
    <property type="entry name" value="SECGEXPORT"/>
</dbReference>
<dbReference type="NCBIfam" id="TIGR00810">
    <property type="entry name" value="secG"/>
    <property type="match status" value="1"/>
</dbReference>
<protein>
    <recommendedName>
        <fullName evidence="10">Protein-export membrane protein SecG</fullName>
    </recommendedName>
</protein>
<keyword evidence="4 10" id="KW-1003">Cell membrane</keyword>
<dbReference type="InterPro" id="IPR004692">
    <property type="entry name" value="SecG"/>
</dbReference>
<proteinExistence type="inferred from homology"/>
<reference evidence="12 14" key="2">
    <citation type="submission" date="2019-05" db="EMBL/GenBank/DDBJ databases">
        <title>A comparative analysis of the Nautiliaceae.</title>
        <authorList>
            <person name="Grosche A."/>
            <person name="Smedile F."/>
            <person name="Vetriani C."/>
        </authorList>
    </citation>
    <scope>NUCLEOTIDE SEQUENCE [LARGE SCALE GENOMIC DNA]</scope>
    <source>
        <strain evidence="12 14">TB-2</strain>
    </source>
</reference>
<keyword evidence="14" id="KW-1185">Reference proteome</keyword>
<keyword evidence="7 10" id="KW-1133">Transmembrane helix</keyword>
<comment type="caution">
    <text evidence="10">Lacks conserved residue(s) required for the propagation of feature annotation.</text>
</comment>
<keyword evidence="5 10" id="KW-0812">Transmembrane</keyword>
<comment type="similarity">
    <text evidence="2 10">Belongs to the SecG family.</text>
</comment>
<evidence type="ECO:0000256" key="1">
    <source>
        <dbReference type="ARBA" id="ARBA00004651"/>
    </source>
</evidence>
<dbReference type="EMBL" id="CP040463">
    <property type="protein sequence ID" value="QCT93791.1"/>
    <property type="molecule type" value="Genomic_DNA"/>
</dbReference>
<dbReference type="AlphaFoldDB" id="A0AAI9AHE5"/>
<dbReference type="GO" id="GO:0043952">
    <property type="term" value="P:protein transport by the Sec complex"/>
    <property type="evidence" value="ECO:0007669"/>
    <property type="project" value="TreeGrafter"/>
</dbReference>
<evidence type="ECO:0000256" key="9">
    <source>
        <dbReference type="ARBA" id="ARBA00023136"/>
    </source>
</evidence>
<evidence type="ECO:0000256" key="4">
    <source>
        <dbReference type="ARBA" id="ARBA00022475"/>
    </source>
</evidence>
<comment type="subcellular location">
    <subcellularLocation>
        <location evidence="1 10">Cell membrane</location>
        <topology evidence="1 10">Multi-pass membrane protein</topology>
    </subcellularLocation>
</comment>
<name>A0AAI9AHE5_9BACT</name>
<evidence type="ECO:0000256" key="8">
    <source>
        <dbReference type="ARBA" id="ARBA00023010"/>
    </source>
</evidence>
<dbReference type="Proteomes" id="UP000003288">
    <property type="component" value="Unassembled WGS sequence"/>
</dbReference>
<keyword evidence="3 10" id="KW-0813">Transport</keyword>
<evidence type="ECO:0000256" key="5">
    <source>
        <dbReference type="ARBA" id="ARBA00022692"/>
    </source>
</evidence>
<keyword evidence="6 10" id="KW-0653">Protein transport</keyword>
<evidence type="ECO:0000256" key="2">
    <source>
        <dbReference type="ARBA" id="ARBA00008445"/>
    </source>
</evidence>
<evidence type="ECO:0000256" key="3">
    <source>
        <dbReference type="ARBA" id="ARBA00022448"/>
    </source>
</evidence>
<feature type="transmembrane region" description="Helical" evidence="10">
    <location>
        <begin position="53"/>
        <end position="72"/>
    </location>
</feature>
<reference evidence="11 13" key="1">
    <citation type="journal article" date="2011" name="Stand. Genomic Sci.">
        <title>Draft genome sequence of Caminibacter mediatlanticus strain TB-2, an epsilonproteobacterium isolated from a deep-sea hydrothermal vent.</title>
        <authorList>
            <person name="Giovannelli D."/>
            <person name="Ferriera S."/>
            <person name="Johnson J."/>
            <person name="Kravitz S."/>
            <person name="Perez-Rodriguez I."/>
            <person name="Ricci J."/>
            <person name="O'Brien C."/>
            <person name="Voordeckers J.W."/>
            <person name="Bini E."/>
            <person name="Vetriani C."/>
        </authorList>
    </citation>
    <scope>NUCLEOTIDE SEQUENCE [LARGE SCALE GENOMIC DNA]</scope>
    <source>
        <strain evidence="11 13">TB-2</strain>
    </source>
</reference>
<evidence type="ECO:0000256" key="7">
    <source>
        <dbReference type="ARBA" id="ARBA00022989"/>
    </source>
</evidence>
<accession>A0AAI9AHE5</accession>
<dbReference type="EMBL" id="ABCJ01000004">
    <property type="protein sequence ID" value="EDM23683.1"/>
    <property type="molecule type" value="Genomic_DNA"/>
</dbReference>
<evidence type="ECO:0000313" key="12">
    <source>
        <dbReference type="EMBL" id="QCT93791.1"/>
    </source>
</evidence>
<dbReference type="PANTHER" id="PTHR34182">
    <property type="entry name" value="PROTEIN-EXPORT MEMBRANE PROTEIN SECG"/>
    <property type="match status" value="1"/>
</dbReference>
<keyword evidence="9 10" id="KW-0472">Membrane</keyword>
<evidence type="ECO:0000313" key="11">
    <source>
        <dbReference type="EMBL" id="EDM23683.1"/>
    </source>
</evidence>
<evidence type="ECO:0000313" key="14">
    <source>
        <dbReference type="Proteomes" id="UP000306825"/>
    </source>
</evidence>
<evidence type="ECO:0000256" key="10">
    <source>
        <dbReference type="RuleBase" id="RU365087"/>
    </source>
</evidence>
<evidence type="ECO:0000313" key="13">
    <source>
        <dbReference type="Proteomes" id="UP000003288"/>
    </source>
</evidence>
<dbReference type="PANTHER" id="PTHR34182:SF1">
    <property type="entry name" value="PROTEIN-EXPORT MEMBRANE PROTEIN SECG"/>
    <property type="match status" value="1"/>
</dbReference>
<evidence type="ECO:0000256" key="6">
    <source>
        <dbReference type="ARBA" id="ARBA00022927"/>
    </source>
</evidence>
<dbReference type="RefSeq" id="WP_007474617.1">
    <property type="nucleotide sequence ID" value="NZ_ABCJ01000004.1"/>
</dbReference>
<dbReference type="GO" id="GO:0065002">
    <property type="term" value="P:intracellular protein transmembrane transport"/>
    <property type="evidence" value="ECO:0007669"/>
    <property type="project" value="TreeGrafter"/>
</dbReference>